<dbReference type="Pfam" id="PF05686">
    <property type="entry name" value="Glyco_transf_90"/>
    <property type="match status" value="1"/>
</dbReference>
<dbReference type="PANTHER" id="PTHR12203:SF118">
    <property type="entry name" value="BETA-1,2-XYLOSYLTRANSFERASE 1"/>
    <property type="match status" value="1"/>
</dbReference>
<dbReference type="InterPro" id="IPR006598">
    <property type="entry name" value="CAP10"/>
</dbReference>
<evidence type="ECO:0000259" key="1">
    <source>
        <dbReference type="SMART" id="SM00672"/>
    </source>
</evidence>
<dbReference type="EMBL" id="LN483124">
    <property type="protein sequence ID" value="CED82150.1"/>
    <property type="molecule type" value="Genomic_DNA"/>
</dbReference>
<organism evidence="2">
    <name type="scientific">Phaffia rhodozyma</name>
    <name type="common">Yeast</name>
    <name type="synonym">Xanthophyllomyces dendrorhous</name>
    <dbReference type="NCBI Taxonomy" id="264483"/>
    <lineage>
        <taxon>Eukaryota</taxon>
        <taxon>Fungi</taxon>
        <taxon>Dikarya</taxon>
        <taxon>Basidiomycota</taxon>
        <taxon>Agaricomycotina</taxon>
        <taxon>Tremellomycetes</taxon>
        <taxon>Cystofilobasidiales</taxon>
        <taxon>Mrakiaceae</taxon>
        <taxon>Phaffia</taxon>
    </lineage>
</organism>
<dbReference type="PANTHER" id="PTHR12203">
    <property type="entry name" value="KDEL LYS-ASP-GLU-LEU CONTAINING - RELATED"/>
    <property type="match status" value="1"/>
</dbReference>
<evidence type="ECO:0000313" key="2">
    <source>
        <dbReference type="EMBL" id="CED82150.1"/>
    </source>
</evidence>
<protein>
    <submittedName>
        <fullName evidence="2">Endoplasmic reticulum protein EP58, contains filamin rod domain and KDEL motif</fullName>
    </submittedName>
</protein>
<dbReference type="InterPro" id="IPR051091">
    <property type="entry name" value="O-Glucosyltr/Glycosyltrsf_90"/>
</dbReference>
<reference evidence="2" key="1">
    <citation type="submission" date="2014-08" db="EMBL/GenBank/DDBJ databases">
        <authorList>
            <person name="Sharma Rahul"/>
            <person name="Thines Marco"/>
        </authorList>
    </citation>
    <scope>NUCLEOTIDE SEQUENCE</scope>
</reference>
<proteinExistence type="predicted"/>
<name>A0A0F7SNH3_PHARH</name>
<dbReference type="SMART" id="SM00672">
    <property type="entry name" value="CAP10"/>
    <property type="match status" value="1"/>
</dbReference>
<dbReference type="AlphaFoldDB" id="A0A0F7SNH3"/>
<sequence length="636" mass="72491">MAFNSRTLGGQNLASLPPRLIFLRFPRRRQLSSFLILSAIIWMFYRSYKINIVRNPSGSTDHLAASTQPGIGEKNSQLPSPTWDPKWIADSGLLISRDLHESTGMDRHPIEVLIESANLKVQQMKENRLTSLEQAVAAYRSKYHKNPPKGFDLWFSAFPSKVTPHLYQAAHDSMLPFLAYKGEVLRERLSRVDVAQTIFSMKLQNGKVTALKGSGLDGERPRDLTDLINPIAHLLPSMEIFFNINDSPFYIASREVIDRTTYYASRGELWPEDDRVRHEEGQVARANSWLSPCKQNARSLQGTTDIILTPHEVKSDAVSDLHRNRSFVADFMKAIDYCESPELLDAHSLFIGSRLAPSVLTPIFSTCKTIWNTDIPAIPTEATKHEVEDVPWEEKTIEKAFWRGLMTGSYADAKVDWRSGQRIRLHHFANPPSNSTEKVSVLELDPKTKKWMPKDHNLVSVAEDLFDIGLVDGPVQCSATDGTCDVIAKEIKFAPRVSWASSVNWHLMYKYVIDVDGNGWSSRFRRTLLYGAVVLKSTVYSEWYSDVVIPWYHYVPLQNSYSDLIDIMTFFKTRPEAAKKIAAAGRQFVKEQWQWEDMQSYMLLLLLEYARVLSDDREQASWHGEGLNGVPSTTWR</sequence>
<accession>A0A0F7SNH3</accession>
<feature type="domain" description="Glycosyl transferase CAP10" evidence="1">
    <location>
        <begin position="386"/>
        <end position="616"/>
    </location>
</feature>